<keyword evidence="7" id="KW-0472">Membrane</keyword>
<comment type="caution">
    <text evidence="9">The sequence shown here is derived from an EMBL/GenBank/DDBJ whole genome shotgun (WGS) entry which is preliminary data.</text>
</comment>
<evidence type="ECO:0000256" key="2">
    <source>
        <dbReference type="ARBA" id="ARBA00022723"/>
    </source>
</evidence>
<keyword evidence="1 6" id="KW-0645">Protease</keyword>
<feature type="transmembrane region" description="Helical" evidence="7">
    <location>
        <begin position="268"/>
        <end position="286"/>
    </location>
</feature>
<dbReference type="EMBL" id="JBHSED010000074">
    <property type="protein sequence ID" value="MFC4307203.1"/>
    <property type="molecule type" value="Genomic_DNA"/>
</dbReference>
<comment type="similarity">
    <text evidence="6">Belongs to the peptidase M48 family.</text>
</comment>
<proteinExistence type="inferred from homology"/>
<dbReference type="Gene3D" id="3.30.2010.10">
    <property type="entry name" value="Metalloproteases ('zincins'), catalytic domain"/>
    <property type="match status" value="1"/>
</dbReference>
<keyword evidence="10" id="KW-1185">Reference proteome</keyword>
<accession>A0ABV8SJZ1</accession>
<keyword evidence="7" id="KW-1133">Transmembrane helix</keyword>
<keyword evidence="3 6" id="KW-0378">Hydrolase</keyword>
<evidence type="ECO:0000256" key="6">
    <source>
        <dbReference type="RuleBase" id="RU003983"/>
    </source>
</evidence>
<evidence type="ECO:0000256" key="3">
    <source>
        <dbReference type="ARBA" id="ARBA00022801"/>
    </source>
</evidence>
<sequence length="287" mass="31770">MTKLWTRRSSAMLAVGILIAALVLSQMAMYEAHLLWGANMHRNLLDYCAGLFYRSSFLYYAIHIALNALVIYTLFRLIHTGLRQIMLDRTYGNRLSRLSAKHGADRLAVRFGHGANDLVVLEDERMVALTAGFGKPRIVLSTGLIDLLDERELQAVLAHEASHRIHRDPLKLFVLRLISDAFGYIPLTRWAYRNYSILCELTADEHAIASTGSEAGLGGAMLKMLGRARSKPMFPAAAGFADGSINYRLRQLVEPKPALPIRLDARSLAISLSVLALLLGMIVLAGT</sequence>
<keyword evidence="4 6" id="KW-0862">Zinc</keyword>
<dbReference type="RefSeq" id="WP_204602948.1">
    <property type="nucleotide sequence ID" value="NZ_JBHSED010000074.1"/>
</dbReference>
<feature type="transmembrane region" description="Helical" evidence="7">
    <location>
        <begin position="57"/>
        <end position="78"/>
    </location>
</feature>
<dbReference type="Proteomes" id="UP001595755">
    <property type="component" value="Unassembled WGS sequence"/>
</dbReference>
<keyword evidence="7" id="KW-0812">Transmembrane</keyword>
<evidence type="ECO:0000313" key="10">
    <source>
        <dbReference type="Proteomes" id="UP001595755"/>
    </source>
</evidence>
<evidence type="ECO:0000256" key="7">
    <source>
        <dbReference type="SAM" id="Phobius"/>
    </source>
</evidence>
<dbReference type="PANTHER" id="PTHR34978:SF3">
    <property type="entry name" value="SLR0241 PROTEIN"/>
    <property type="match status" value="1"/>
</dbReference>
<dbReference type="InterPro" id="IPR052173">
    <property type="entry name" value="Beta-lactam_resp_regulator"/>
</dbReference>
<evidence type="ECO:0000256" key="5">
    <source>
        <dbReference type="ARBA" id="ARBA00023049"/>
    </source>
</evidence>
<dbReference type="CDD" id="cd07326">
    <property type="entry name" value="M56_BlaR1_MecR1_like"/>
    <property type="match status" value="1"/>
</dbReference>
<evidence type="ECO:0000313" key="9">
    <source>
        <dbReference type="EMBL" id="MFC4307203.1"/>
    </source>
</evidence>
<comment type="cofactor">
    <cofactor evidence="6">
        <name>Zn(2+)</name>
        <dbReference type="ChEBI" id="CHEBI:29105"/>
    </cofactor>
    <text evidence="6">Binds 1 zinc ion per subunit.</text>
</comment>
<evidence type="ECO:0000259" key="8">
    <source>
        <dbReference type="Pfam" id="PF01435"/>
    </source>
</evidence>
<name>A0ABV8SJZ1_9BACL</name>
<evidence type="ECO:0000256" key="1">
    <source>
        <dbReference type="ARBA" id="ARBA00022670"/>
    </source>
</evidence>
<dbReference type="Pfam" id="PF01435">
    <property type="entry name" value="Peptidase_M48"/>
    <property type="match status" value="1"/>
</dbReference>
<dbReference type="PANTHER" id="PTHR34978">
    <property type="entry name" value="POSSIBLE SENSOR-TRANSDUCER PROTEIN BLAR"/>
    <property type="match status" value="1"/>
</dbReference>
<keyword evidence="2" id="KW-0479">Metal-binding</keyword>
<evidence type="ECO:0000256" key="4">
    <source>
        <dbReference type="ARBA" id="ARBA00022833"/>
    </source>
</evidence>
<keyword evidence="5 6" id="KW-0482">Metalloprotease</keyword>
<feature type="domain" description="Peptidase M48" evidence="8">
    <location>
        <begin position="107"/>
        <end position="178"/>
    </location>
</feature>
<reference evidence="10" key="1">
    <citation type="journal article" date="2019" name="Int. J. Syst. Evol. Microbiol.">
        <title>The Global Catalogue of Microorganisms (GCM) 10K type strain sequencing project: providing services to taxonomists for standard genome sequencing and annotation.</title>
        <authorList>
            <consortium name="The Broad Institute Genomics Platform"/>
            <consortium name="The Broad Institute Genome Sequencing Center for Infectious Disease"/>
            <person name="Wu L."/>
            <person name="Ma J."/>
        </authorList>
    </citation>
    <scope>NUCLEOTIDE SEQUENCE [LARGE SCALE GENOMIC DNA]</scope>
    <source>
        <strain evidence="10">CGMCC 4.1641</strain>
    </source>
</reference>
<gene>
    <name evidence="9" type="ORF">ACFO1S_27645</name>
</gene>
<dbReference type="InterPro" id="IPR001915">
    <property type="entry name" value="Peptidase_M48"/>
</dbReference>
<organism evidence="9 10">
    <name type="scientific">Cohnella boryungensis</name>
    <dbReference type="NCBI Taxonomy" id="768479"/>
    <lineage>
        <taxon>Bacteria</taxon>
        <taxon>Bacillati</taxon>
        <taxon>Bacillota</taxon>
        <taxon>Bacilli</taxon>
        <taxon>Bacillales</taxon>
        <taxon>Paenibacillaceae</taxon>
        <taxon>Cohnella</taxon>
    </lineage>
</organism>
<protein>
    <submittedName>
        <fullName evidence="9">M56 family metallopeptidase</fullName>
    </submittedName>
</protein>